<evidence type="ECO:0000313" key="2">
    <source>
        <dbReference type="EMBL" id="GAA5809299.1"/>
    </source>
</evidence>
<evidence type="ECO:0000313" key="3">
    <source>
        <dbReference type="Proteomes" id="UP001473302"/>
    </source>
</evidence>
<sequence length="367" mass="43272">MVNISAGDTEALDDQRISNLEMVLNLLQGKLLAIKDKIKIEYVYLGLTDDCCYDLRKDLLYTSNEKNKTQLYQKVINFILDKLMCEKGTDFLMKRVEDISDIWHQIEQPKKNLPLILNIKITDKKNSTQGRLVLVDLLYPTFSLLLSPNNEKEALESSCMHLYDTVRRINSFTHETFAEEIPYFLTKELVPYIAGANKLILNTYFQDRVDDESILAKTKVCLDFIDILRGTRVVMLKNKLDTDIKHKRESENNIQTLQIRCRSLKEQLQKEKSNRENLKRQIEIDEKIIEKLTTNLKLAREKKKDQEYVLEYTKSSHEEQIQKKDTEFQELFLKNEELRSALDKERCLVRQIQRSVKEVKQAMRQKQ</sequence>
<reference evidence="2 3" key="1">
    <citation type="submission" date="2024-04" db="EMBL/GenBank/DDBJ databases">
        <title>genome sequences of Mucor flavus KT1a and Helicostylum pulchrum KT1b strains isolated from the surface of a dry-aged beef.</title>
        <authorList>
            <person name="Toyotome T."/>
            <person name="Hosono M."/>
            <person name="Torimaru M."/>
            <person name="Fukuda K."/>
            <person name="Mikami N."/>
        </authorList>
    </citation>
    <scope>NUCLEOTIDE SEQUENCE [LARGE SCALE GENOMIC DNA]</scope>
    <source>
        <strain evidence="2 3">KT1a</strain>
    </source>
</reference>
<accession>A0ABP9YR06</accession>
<protein>
    <submittedName>
        <fullName evidence="2">Uncharacterized protein</fullName>
    </submittedName>
</protein>
<name>A0ABP9YR06_9FUNG</name>
<gene>
    <name evidence="2" type="ORF">MFLAVUS_002706</name>
</gene>
<evidence type="ECO:0000256" key="1">
    <source>
        <dbReference type="SAM" id="Coils"/>
    </source>
</evidence>
<feature type="coiled-coil region" evidence="1">
    <location>
        <begin position="247"/>
        <end position="302"/>
    </location>
</feature>
<keyword evidence="3" id="KW-1185">Reference proteome</keyword>
<proteinExistence type="predicted"/>
<dbReference type="EMBL" id="BAABUK010000004">
    <property type="protein sequence ID" value="GAA5809299.1"/>
    <property type="molecule type" value="Genomic_DNA"/>
</dbReference>
<dbReference type="Proteomes" id="UP001473302">
    <property type="component" value="Unassembled WGS sequence"/>
</dbReference>
<organism evidence="2 3">
    <name type="scientific">Mucor flavus</name>
    <dbReference type="NCBI Taxonomy" id="439312"/>
    <lineage>
        <taxon>Eukaryota</taxon>
        <taxon>Fungi</taxon>
        <taxon>Fungi incertae sedis</taxon>
        <taxon>Mucoromycota</taxon>
        <taxon>Mucoromycotina</taxon>
        <taxon>Mucoromycetes</taxon>
        <taxon>Mucorales</taxon>
        <taxon>Mucorineae</taxon>
        <taxon>Mucoraceae</taxon>
        <taxon>Mucor</taxon>
    </lineage>
</organism>
<comment type="caution">
    <text evidence="2">The sequence shown here is derived from an EMBL/GenBank/DDBJ whole genome shotgun (WGS) entry which is preliminary data.</text>
</comment>
<keyword evidence="1" id="KW-0175">Coiled coil</keyword>